<evidence type="ECO:0000256" key="1">
    <source>
        <dbReference type="ARBA" id="ARBA00001947"/>
    </source>
</evidence>
<dbReference type="PIRSF" id="PIRSF006157">
    <property type="entry name" value="Doxgns_DODA"/>
    <property type="match status" value="1"/>
</dbReference>
<dbReference type="AlphaFoldDB" id="Q7UL86"/>
<gene>
    <name evidence="8" type="ordered locus">RB9659</name>
</gene>
<organism evidence="8 9">
    <name type="scientific">Rhodopirellula baltica (strain DSM 10527 / NCIMB 13988 / SH1)</name>
    <dbReference type="NCBI Taxonomy" id="243090"/>
    <lineage>
        <taxon>Bacteria</taxon>
        <taxon>Pseudomonadati</taxon>
        <taxon>Planctomycetota</taxon>
        <taxon>Planctomycetia</taxon>
        <taxon>Pirellulales</taxon>
        <taxon>Pirellulaceae</taxon>
        <taxon>Rhodopirellula</taxon>
    </lineage>
</organism>
<dbReference type="OrthoDB" id="9790889at2"/>
<dbReference type="GO" id="GO:0008198">
    <property type="term" value="F:ferrous iron binding"/>
    <property type="evidence" value="ECO:0007669"/>
    <property type="project" value="InterPro"/>
</dbReference>
<dbReference type="eggNOG" id="COG3384">
    <property type="taxonomic scope" value="Bacteria"/>
</dbReference>
<dbReference type="EnsemblBacteria" id="CAD76391">
    <property type="protein sequence ID" value="CAD76391"/>
    <property type="gene ID" value="RB9659"/>
</dbReference>
<keyword evidence="6" id="KW-0732">Signal</keyword>
<dbReference type="InterPro" id="IPR004183">
    <property type="entry name" value="Xdiol_dOase_suB"/>
</dbReference>
<evidence type="ECO:0000259" key="7">
    <source>
        <dbReference type="Pfam" id="PF02900"/>
    </source>
</evidence>
<protein>
    <recommendedName>
        <fullName evidence="7">Extradiol ring-cleavage dioxygenase class III enzyme subunit B domain-containing protein</fullName>
    </recommendedName>
</protein>
<dbReference type="Proteomes" id="UP000001025">
    <property type="component" value="Chromosome"/>
</dbReference>
<keyword evidence="5" id="KW-0560">Oxidoreductase</keyword>
<keyword evidence="9" id="KW-1185">Reference proteome</keyword>
<evidence type="ECO:0000256" key="4">
    <source>
        <dbReference type="ARBA" id="ARBA00022833"/>
    </source>
</evidence>
<dbReference type="Gene3D" id="3.40.830.10">
    <property type="entry name" value="LigB-like"/>
    <property type="match status" value="1"/>
</dbReference>
<proteinExistence type="inferred from homology"/>
<dbReference type="HOGENOM" id="CLU_046582_2_0_0"/>
<name>Q7UL86_RHOBA</name>
<feature type="domain" description="Extradiol ring-cleavage dioxygenase class III enzyme subunit B" evidence="7">
    <location>
        <begin position="65"/>
        <end position="275"/>
    </location>
</feature>
<evidence type="ECO:0000256" key="6">
    <source>
        <dbReference type="SAM" id="SignalP"/>
    </source>
</evidence>
<dbReference type="EMBL" id="BX294150">
    <property type="protein sequence ID" value="CAD76391.1"/>
    <property type="molecule type" value="Genomic_DNA"/>
</dbReference>
<reference evidence="8 9" key="1">
    <citation type="journal article" date="2003" name="Proc. Natl. Acad. Sci. U.S.A.">
        <title>Complete genome sequence of the marine planctomycete Pirellula sp. strain 1.</title>
        <authorList>
            <person name="Gloeckner F.O."/>
            <person name="Kube M."/>
            <person name="Bauer M."/>
            <person name="Teeling H."/>
            <person name="Lombardot T."/>
            <person name="Ludwig W."/>
            <person name="Gade D."/>
            <person name="Beck A."/>
            <person name="Borzym K."/>
            <person name="Heitmann K."/>
            <person name="Rabus R."/>
            <person name="Schlesner H."/>
            <person name="Amann R."/>
            <person name="Reinhardt R."/>
        </authorList>
    </citation>
    <scope>NUCLEOTIDE SEQUENCE [LARGE SCALE GENOMIC DNA]</scope>
    <source>
        <strain evidence="9">DSM 10527 / NCIMB 13988 / SH1</strain>
    </source>
</reference>
<keyword evidence="4" id="KW-0862">Zinc</keyword>
<dbReference type="FunCoup" id="Q7UL86">
    <property type="interactions" value="200"/>
</dbReference>
<dbReference type="NCBIfam" id="NF007914">
    <property type="entry name" value="PRK10628.1"/>
    <property type="match status" value="1"/>
</dbReference>
<comment type="cofactor">
    <cofactor evidence="1">
        <name>Zn(2+)</name>
        <dbReference type="ChEBI" id="CHEBI:29105"/>
    </cofactor>
</comment>
<dbReference type="PANTHER" id="PTHR30096">
    <property type="entry name" value="4,5-DOPA DIOXYGENASE EXTRADIOL-LIKE PROTEIN"/>
    <property type="match status" value="1"/>
</dbReference>
<dbReference type="STRING" id="243090.RB9659"/>
<dbReference type="SUPFAM" id="SSF53213">
    <property type="entry name" value="LigB-like"/>
    <property type="match status" value="1"/>
</dbReference>
<feature type="signal peptide" evidence="6">
    <location>
        <begin position="1"/>
        <end position="35"/>
    </location>
</feature>
<keyword evidence="3" id="KW-0479">Metal-binding</keyword>
<feature type="chain" id="PRO_5004291993" description="Extradiol ring-cleavage dioxygenase class III enzyme subunit B domain-containing protein" evidence="6">
    <location>
        <begin position="36"/>
        <end position="298"/>
    </location>
</feature>
<dbReference type="InParanoid" id="Q7UL86"/>
<dbReference type="GO" id="GO:0016702">
    <property type="term" value="F:oxidoreductase activity, acting on single donors with incorporation of molecular oxygen, incorporation of two atoms of oxygen"/>
    <property type="evidence" value="ECO:0007669"/>
    <property type="project" value="UniProtKB-ARBA"/>
</dbReference>
<evidence type="ECO:0000256" key="3">
    <source>
        <dbReference type="ARBA" id="ARBA00022723"/>
    </source>
</evidence>
<dbReference type="CDD" id="cd07363">
    <property type="entry name" value="45_DOPA_Dioxygenase"/>
    <property type="match status" value="1"/>
</dbReference>
<evidence type="ECO:0000256" key="5">
    <source>
        <dbReference type="ARBA" id="ARBA00023002"/>
    </source>
</evidence>
<sequence>MLFPRRVEMLRQNFLKTIAMASGAVTIGASLQAMAETLPEDGNVMPAFFIGHGSPMNALGDNEFTRGWKAAMEDVPKPKAILCVSAHWLTRGTWVTAMDRPKTIHDFGGFPRELSEAQYAAPGDPKLAGLVSDTVKGTPVGLDQGWGLDHGTWSVLKPVFPMADIPVVQVSIDIAKPGAWHYGLAKELMSLRRRGVLIIGSGNIVHNLGLMNFQNFERGFDWAIEIDETIKQLILNRDHGKLCDYRSLGKSAKLAIPTPDHYYPLLYALALQDANEEATIFNDKAVAGSITMTSVRIG</sequence>
<dbReference type="PATRIC" id="fig|243090.15.peg.4644"/>
<dbReference type="PANTHER" id="PTHR30096:SF0">
    <property type="entry name" value="4,5-DOPA DIOXYGENASE EXTRADIOL-LIKE PROTEIN"/>
    <property type="match status" value="1"/>
</dbReference>
<dbReference type="GO" id="GO:0008270">
    <property type="term" value="F:zinc ion binding"/>
    <property type="evidence" value="ECO:0007669"/>
    <property type="project" value="InterPro"/>
</dbReference>
<evidence type="ECO:0000256" key="2">
    <source>
        <dbReference type="ARBA" id="ARBA00007581"/>
    </source>
</evidence>
<comment type="similarity">
    <text evidence="2">Belongs to the DODA-type extradiol aromatic ring-opening dioxygenase family.</text>
</comment>
<accession>Q7UL86</accession>
<dbReference type="KEGG" id="rba:RB9659"/>
<dbReference type="InterPro" id="IPR014436">
    <property type="entry name" value="Extradiol_dOase_DODA"/>
</dbReference>
<evidence type="ECO:0000313" key="9">
    <source>
        <dbReference type="Proteomes" id="UP000001025"/>
    </source>
</evidence>
<evidence type="ECO:0000313" key="8">
    <source>
        <dbReference type="EMBL" id="CAD76391.1"/>
    </source>
</evidence>
<dbReference type="Pfam" id="PF02900">
    <property type="entry name" value="LigB"/>
    <property type="match status" value="1"/>
</dbReference>